<proteinExistence type="predicted"/>
<keyword evidence="5" id="KW-1185">Reference proteome</keyword>
<comment type="caution">
    <text evidence="4">The sequence shown here is derived from an EMBL/GenBank/DDBJ whole genome shotgun (WGS) entry which is preliminary data.</text>
</comment>
<feature type="domain" description="N-acetyltransferase" evidence="3">
    <location>
        <begin position="9"/>
        <end position="165"/>
    </location>
</feature>
<dbReference type="Pfam" id="PF13508">
    <property type="entry name" value="Acetyltransf_7"/>
    <property type="match status" value="1"/>
</dbReference>
<dbReference type="EMBL" id="AMRI01000002">
    <property type="protein sequence ID" value="EKE77573.1"/>
    <property type="molecule type" value="Genomic_DNA"/>
</dbReference>
<dbReference type="AlphaFoldDB" id="K2JQJ4"/>
<keyword evidence="1 4" id="KW-0808">Transferase</keyword>
<dbReference type="PANTHER" id="PTHR43877">
    <property type="entry name" value="AMINOALKYLPHOSPHONATE N-ACETYLTRANSFERASE-RELATED-RELATED"/>
    <property type="match status" value="1"/>
</dbReference>
<dbReference type="CDD" id="cd04301">
    <property type="entry name" value="NAT_SF"/>
    <property type="match status" value="1"/>
</dbReference>
<keyword evidence="2" id="KW-0012">Acyltransferase</keyword>
<dbReference type="eggNOG" id="COG0456">
    <property type="taxonomic scope" value="Bacteria"/>
</dbReference>
<dbReference type="PROSITE" id="PS51186">
    <property type="entry name" value="GNAT"/>
    <property type="match status" value="1"/>
</dbReference>
<evidence type="ECO:0000313" key="5">
    <source>
        <dbReference type="Proteomes" id="UP000006755"/>
    </source>
</evidence>
<evidence type="ECO:0000259" key="3">
    <source>
        <dbReference type="PROSITE" id="PS51186"/>
    </source>
</evidence>
<dbReference type="SUPFAM" id="SSF55729">
    <property type="entry name" value="Acyl-CoA N-acyltransferases (Nat)"/>
    <property type="match status" value="1"/>
</dbReference>
<evidence type="ECO:0000256" key="2">
    <source>
        <dbReference type="ARBA" id="ARBA00023315"/>
    </source>
</evidence>
<organism evidence="4 5">
    <name type="scientific">Gallaecimonas xiamenensis 3-C-1</name>
    <dbReference type="NCBI Taxonomy" id="745411"/>
    <lineage>
        <taxon>Bacteria</taxon>
        <taxon>Pseudomonadati</taxon>
        <taxon>Pseudomonadota</taxon>
        <taxon>Gammaproteobacteria</taxon>
        <taxon>Enterobacterales</taxon>
        <taxon>Gallaecimonadaceae</taxon>
        <taxon>Gallaecimonas</taxon>
    </lineage>
</organism>
<sequence length="165" mass="18550">MPDLLPPGISLRPVQDGDREFMAALFAANRQAELALFPFDDRQKALFLQSQFEAQQHHYFSHYPTDRFAIIEHQGLPVGRWLVAQQQQALRIVDIALMPSHQGQGIGSVLIRRLQAEATANRQAIELQVTPTSPARTLYERLGFQAGQGDDLYLAMAWQPAVRAC</sequence>
<reference evidence="4 5" key="1">
    <citation type="journal article" date="2012" name="J. Bacteriol.">
        <title>Genome Sequence of Gallaecimonas xiamenensis Type Strain 3-C-1.</title>
        <authorList>
            <person name="Lai Q."/>
            <person name="Wang L."/>
            <person name="Wang W."/>
            <person name="Shao Z."/>
        </authorList>
    </citation>
    <scope>NUCLEOTIDE SEQUENCE [LARGE SCALE GENOMIC DNA]</scope>
    <source>
        <strain evidence="4 5">3-C-1</strain>
    </source>
</reference>
<protein>
    <submittedName>
        <fullName evidence="4">N-acetyltransferase GCN5</fullName>
    </submittedName>
</protein>
<dbReference type="STRING" id="745411.B3C1_02140"/>
<dbReference type="RefSeq" id="WP_008482592.1">
    <property type="nucleotide sequence ID" value="NZ_AMRI01000002.1"/>
</dbReference>
<gene>
    <name evidence="4" type="ORF">B3C1_02140</name>
</gene>
<dbReference type="InterPro" id="IPR016181">
    <property type="entry name" value="Acyl_CoA_acyltransferase"/>
</dbReference>
<dbReference type="InterPro" id="IPR050832">
    <property type="entry name" value="Bact_Acetyltransf"/>
</dbReference>
<dbReference type="PANTHER" id="PTHR43877:SF2">
    <property type="entry name" value="AMINOALKYLPHOSPHONATE N-ACETYLTRANSFERASE-RELATED"/>
    <property type="match status" value="1"/>
</dbReference>
<evidence type="ECO:0000256" key="1">
    <source>
        <dbReference type="ARBA" id="ARBA00022679"/>
    </source>
</evidence>
<name>K2JQJ4_9GAMM</name>
<dbReference type="Gene3D" id="3.40.630.30">
    <property type="match status" value="1"/>
</dbReference>
<evidence type="ECO:0000313" key="4">
    <source>
        <dbReference type="EMBL" id="EKE77573.1"/>
    </source>
</evidence>
<dbReference type="GO" id="GO:0016747">
    <property type="term" value="F:acyltransferase activity, transferring groups other than amino-acyl groups"/>
    <property type="evidence" value="ECO:0007669"/>
    <property type="project" value="InterPro"/>
</dbReference>
<dbReference type="OrthoDB" id="5525374at2"/>
<dbReference type="InterPro" id="IPR000182">
    <property type="entry name" value="GNAT_dom"/>
</dbReference>
<dbReference type="Proteomes" id="UP000006755">
    <property type="component" value="Unassembled WGS sequence"/>
</dbReference>
<accession>K2JQJ4</accession>